<name>A0ABV2CZE3_9SPHN</name>
<keyword evidence="8" id="KW-1185">Reference proteome</keyword>
<dbReference type="InterPro" id="IPR013324">
    <property type="entry name" value="RNA_pol_sigma_r3/r4-like"/>
</dbReference>
<dbReference type="SUPFAM" id="SSF88659">
    <property type="entry name" value="Sigma3 and sigma4 domains of RNA polymerase sigma factors"/>
    <property type="match status" value="1"/>
</dbReference>
<comment type="similarity">
    <text evidence="1">Belongs to the sigma-70 factor family. ECF subfamily.</text>
</comment>
<protein>
    <submittedName>
        <fullName evidence="7">Sigma-70 family RNA polymerase sigma factor</fullName>
    </submittedName>
</protein>
<reference evidence="7 8" key="1">
    <citation type="submission" date="2024-07" db="EMBL/GenBank/DDBJ databases">
        <title>Novosphingobium kalidii RD2P27.</title>
        <authorList>
            <person name="Sun J.-Q."/>
        </authorList>
    </citation>
    <scope>NUCLEOTIDE SEQUENCE [LARGE SCALE GENOMIC DNA]</scope>
    <source>
        <strain evidence="7 8">RD2P27</strain>
    </source>
</reference>
<organism evidence="7 8">
    <name type="scientific">Novosphingobium kalidii</name>
    <dbReference type="NCBI Taxonomy" id="3230299"/>
    <lineage>
        <taxon>Bacteria</taxon>
        <taxon>Pseudomonadati</taxon>
        <taxon>Pseudomonadota</taxon>
        <taxon>Alphaproteobacteria</taxon>
        <taxon>Sphingomonadales</taxon>
        <taxon>Sphingomonadaceae</taxon>
        <taxon>Novosphingobium</taxon>
    </lineage>
</organism>
<dbReference type="Gene3D" id="1.10.1740.10">
    <property type="match status" value="1"/>
</dbReference>
<dbReference type="RefSeq" id="WP_353983420.1">
    <property type="nucleotide sequence ID" value="NZ_JBEWLY010000008.1"/>
</dbReference>
<dbReference type="InterPro" id="IPR014284">
    <property type="entry name" value="RNA_pol_sigma-70_dom"/>
</dbReference>
<dbReference type="Pfam" id="PF08281">
    <property type="entry name" value="Sigma70_r4_2"/>
    <property type="match status" value="1"/>
</dbReference>
<evidence type="ECO:0000256" key="2">
    <source>
        <dbReference type="ARBA" id="ARBA00023015"/>
    </source>
</evidence>
<dbReference type="Pfam" id="PF04542">
    <property type="entry name" value="Sigma70_r2"/>
    <property type="match status" value="1"/>
</dbReference>
<keyword evidence="4" id="KW-0804">Transcription</keyword>
<dbReference type="InterPro" id="IPR039425">
    <property type="entry name" value="RNA_pol_sigma-70-like"/>
</dbReference>
<dbReference type="PANTHER" id="PTHR43133:SF63">
    <property type="entry name" value="RNA POLYMERASE SIGMA FACTOR FECI-RELATED"/>
    <property type="match status" value="1"/>
</dbReference>
<dbReference type="InterPro" id="IPR007627">
    <property type="entry name" value="RNA_pol_sigma70_r2"/>
</dbReference>
<sequence length="169" mass="19785">MSPRDLRALEILNDRYRSSLLRHFGRRHCVPSDLEDMVQEVFVRLIRRGDVADLENLQAYVFETASSVLTDRLRRSRVRHETAHVAFDPERHGDADFSPEDVLLGKERLARATAALLELPERTRVVFVLRRLEGMRFQDIAARLEISVSAVEKHMQRAITHMTRRRDRE</sequence>
<evidence type="ECO:0000313" key="8">
    <source>
        <dbReference type="Proteomes" id="UP001548713"/>
    </source>
</evidence>
<feature type="domain" description="RNA polymerase sigma factor 70 region 4 type 2" evidence="6">
    <location>
        <begin position="113"/>
        <end position="162"/>
    </location>
</feature>
<keyword evidence="3" id="KW-0731">Sigma factor</keyword>
<dbReference type="NCBIfam" id="TIGR02937">
    <property type="entry name" value="sigma70-ECF"/>
    <property type="match status" value="1"/>
</dbReference>
<evidence type="ECO:0000256" key="3">
    <source>
        <dbReference type="ARBA" id="ARBA00023082"/>
    </source>
</evidence>
<gene>
    <name evidence="7" type="ORF">ABVV53_05790</name>
</gene>
<dbReference type="Gene3D" id="1.10.10.10">
    <property type="entry name" value="Winged helix-like DNA-binding domain superfamily/Winged helix DNA-binding domain"/>
    <property type="match status" value="1"/>
</dbReference>
<dbReference type="PANTHER" id="PTHR43133">
    <property type="entry name" value="RNA POLYMERASE ECF-TYPE SIGMA FACTO"/>
    <property type="match status" value="1"/>
</dbReference>
<proteinExistence type="inferred from homology"/>
<dbReference type="InterPro" id="IPR013249">
    <property type="entry name" value="RNA_pol_sigma70_r4_t2"/>
</dbReference>
<dbReference type="InterPro" id="IPR036388">
    <property type="entry name" value="WH-like_DNA-bd_sf"/>
</dbReference>
<dbReference type="Proteomes" id="UP001548713">
    <property type="component" value="Unassembled WGS sequence"/>
</dbReference>
<dbReference type="InterPro" id="IPR013325">
    <property type="entry name" value="RNA_pol_sigma_r2"/>
</dbReference>
<evidence type="ECO:0000259" key="5">
    <source>
        <dbReference type="Pfam" id="PF04542"/>
    </source>
</evidence>
<evidence type="ECO:0000256" key="4">
    <source>
        <dbReference type="ARBA" id="ARBA00023163"/>
    </source>
</evidence>
<dbReference type="SUPFAM" id="SSF88946">
    <property type="entry name" value="Sigma2 domain of RNA polymerase sigma factors"/>
    <property type="match status" value="1"/>
</dbReference>
<accession>A0ABV2CZE3</accession>
<comment type="caution">
    <text evidence="7">The sequence shown here is derived from an EMBL/GenBank/DDBJ whole genome shotgun (WGS) entry which is preliminary data.</text>
</comment>
<evidence type="ECO:0000256" key="1">
    <source>
        <dbReference type="ARBA" id="ARBA00010641"/>
    </source>
</evidence>
<keyword evidence="2" id="KW-0805">Transcription regulation</keyword>
<dbReference type="EMBL" id="JBEWLY010000008">
    <property type="protein sequence ID" value="MET1754971.1"/>
    <property type="molecule type" value="Genomic_DNA"/>
</dbReference>
<evidence type="ECO:0000259" key="6">
    <source>
        <dbReference type="Pfam" id="PF08281"/>
    </source>
</evidence>
<feature type="domain" description="RNA polymerase sigma-70 region 2" evidence="5">
    <location>
        <begin position="19"/>
        <end position="77"/>
    </location>
</feature>
<evidence type="ECO:0000313" key="7">
    <source>
        <dbReference type="EMBL" id="MET1754971.1"/>
    </source>
</evidence>